<feature type="transmembrane region" description="Helical" evidence="7">
    <location>
        <begin position="434"/>
        <end position="455"/>
    </location>
</feature>
<dbReference type="InterPro" id="IPR020846">
    <property type="entry name" value="MFS_dom"/>
</dbReference>
<dbReference type="Gene3D" id="1.20.1250.20">
    <property type="entry name" value="MFS general substrate transporter like domains"/>
    <property type="match status" value="1"/>
</dbReference>
<dbReference type="InterPro" id="IPR036259">
    <property type="entry name" value="MFS_trans_sf"/>
</dbReference>
<feature type="transmembrane region" description="Helical" evidence="7">
    <location>
        <begin position="198"/>
        <end position="218"/>
    </location>
</feature>
<evidence type="ECO:0000256" key="4">
    <source>
        <dbReference type="ARBA" id="ARBA00022692"/>
    </source>
</evidence>
<dbReference type="SUPFAM" id="SSF103473">
    <property type="entry name" value="MFS general substrate transporter"/>
    <property type="match status" value="1"/>
</dbReference>
<dbReference type="AlphaFoldDB" id="A0A0F4KSG5"/>
<dbReference type="NCBIfam" id="TIGR00711">
    <property type="entry name" value="efflux_EmrB"/>
    <property type="match status" value="1"/>
</dbReference>
<evidence type="ECO:0000256" key="7">
    <source>
        <dbReference type="SAM" id="Phobius"/>
    </source>
</evidence>
<dbReference type="RefSeq" id="WP_045923475.1">
    <property type="nucleotide sequence ID" value="NZ_JBHTHW010000002.1"/>
</dbReference>
<evidence type="ECO:0000256" key="1">
    <source>
        <dbReference type="ARBA" id="ARBA00004651"/>
    </source>
</evidence>
<evidence type="ECO:0000256" key="5">
    <source>
        <dbReference type="ARBA" id="ARBA00022989"/>
    </source>
</evidence>
<dbReference type="EMBL" id="JXBZ01000013">
    <property type="protein sequence ID" value="KJY48161.1"/>
    <property type="molecule type" value="Genomic_DNA"/>
</dbReference>
<dbReference type="Pfam" id="PF07690">
    <property type="entry name" value="MFS_1"/>
    <property type="match status" value="1"/>
</dbReference>
<dbReference type="Proteomes" id="UP000033695">
    <property type="component" value="Unassembled WGS sequence"/>
</dbReference>
<dbReference type="HOGENOM" id="CLU_000960_28_0_9"/>
<feature type="domain" description="Major facilitator superfamily (MFS) profile" evidence="8">
    <location>
        <begin position="11"/>
        <end position="462"/>
    </location>
</feature>
<evidence type="ECO:0000313" key="10">
    <source>
        <dbReference type="Proteomes" id="UP000033695"/>
    </source>
</evidence>
<keyword evidence="3" id="KW-1003">Cell membrane</keyword>
<gene>
    <name evidence="9" type="ORF">JG29_08480</name>
</gene>
<comment type="caution">
    <text evidence="9">The sequence shown here is derived from an EMBL/GenBank/DDBJ whole genome shotgun (WGS) entry which is preliminary data.</text>
</comment>
<keyword evidence="10" id="KW-1185">Reference proteome</keyword>
<feature type="transmembrane region" description="Helical" evidence="7">
    <location>
        <begin position="78"/>
        <end position="100"/>
    </location>
</feature>
<keyword evidence="2" id="KW-0813">Transport</keyword>
<evidence type="ECO:0000313" key="9">
    <source>
        <dbReference type="EMBL" id="KJY48161.1"/>
    </source>
</evidence>
<accession>A0A0F4KSG5</accession>
<feature type="transmembrane region" description="Helical" evidence="7">
    <location>
        <begin position="163"/>
        <end position="186"/>
    </location>
</feature>
<dbReference type="InterPro" id="IPR011701">
    <property type="entry name" value="MFS"/>
</dbReference>
<feature type="transmembrane region" description="Helical" evidence="7">
    <location>
        <begin position="224"/>
        <end position="243"/>
    </location>
</feature>
<dbReference type="Gene3D" id="1.20.1720.10">
    <property type="entry name" value="Multidrug resistance protein D"/>
    <property type="match status" value="1"/>
</dbReference>
<evidence type="ECO:0000256" key="3">
    <source>
        <dbReference type="ARBA" id="ARBA00022475"/>
    </source>
</evidence>
<feature type="transmembrane region" description="Helical" evidence="7">
    <location>
        <begin position="106"/>
        <end position="127"/>
    </location>
</feature>
<keyword evidence="4 7" id="KW-0812">Transmembrane</keyword>
<feature type="transmembrane region" description="Helical" evidence="7">
    <location>
        <begin position="49"/>
        <end position="69"/>
    </location>
</feature>
<proteinExistence type="predicted"/>
<feature type="transmembrane region" description="Helical" evidence="7">
    <location>
        <begin position="301"/>
        <end position="322"/>
    </location>
</feature>
<dbReference type="OrthoDB" id="9816041at2"/>
<keyword evidence="6 7" id="KW-0472">Membrane</keyword>
<protein>
    <submittedName>
        <fullName evidence="9">MFS transporter, putative Lincomycin resistance protein, Lincomycin:H+ antiporter, LmrB</fullName>
    </submittedName>
</protein>
<feature type="transmembrane region" description="Helical" evidence="7">
    <location>
        <begin position="356"/>
        <end position="380"/>
    </location>
</feature>
<evidence type="ECO:0000256" key="6">
    <source>
        <dbReference type="ARBA" id="ARBA00023136"/>
    </source>
</evidence>
<dbReference type="PATRIC" id="fig|1218508.4.peg.1611"/>
<sequence>MQINIKKRNIMMIILLSGAFISLLAETFLNNALVTIMKAFQVNQATAQWLSTGYLLIVGVMIPLSAWIFERFSTRNSYLVMLSIFIVGSLLCLTATNFYILLSGRMIEAVAAGALMPFIQNVIFQLFDPKQRGIALGMTGLVIAFGPAVGPTISGIILKYYDWRMLFIILTIASLVILIWAFISFSEINTPHKLSLDWLSFGESIIGFGLILFIFSEIGNTGRITLSQSIILLVGISILALFARRQLHLSEPLLNIRVFLNSQFNWTTTLSTLSNLAMVGIELVLPMYLQTTRHETALSTGLIMLPGAIIMGIFNPLSGYLFNKLGVRTISFIGFITLLIGTMPMAFFTANTSVGLIAISYAVRMMGIALTMMTTFTAGINSLDAADTAYGNAVSSTIRQIGGSLGTAISMTIVSLGSLSALNKGQSTSAATTIGFHWAFYFMIGIAIIGILISFKLPQQQSNE</sequence>
<dbReference type="InterPro" id="IPR004638">
    <property type="entry name" value="EmrB-like"/>
</dbReference>
<dbReference type="PRINTS" id="PR01036">
    <property type="entry name" value="TCRTETB"/>
</dbReference>
<dbReference type="PANTHER" id="PTHR42718:SF24">
    <property type="entry name" value="MAJOR FACILITATOR SUPERFAMILY (MFS) PROFILE DOMAIN-CONTAINING PROTEIN"/>
    <property type="match status" value="1"/>
</dbReference>
<evidence type="ECO:0000256" key="2">
    <source>
        <dbReference type="ARBA" id="ARBA00022448"/>
    </source>
</evidence>
<reference evidence="9 10" key="1">
    <citation type="submission" date="2014-12" db="EMBL/GenBank/DDBJ databases">
        <title>Comparative genomics of the lactic acid bacteria isolated from the honey bee gut.</title>
        <authorList>
            <person name="Ellegaard K.M."/>
            <person name="Tamarit D."/>
            <person name="Javelind E."/>
            <person name="Olofsson T."/>
            <person name="Andersson S.G."/>
            <person name="Vasquez A."/>
        </authorList>
    </citation>
    <scope>NUCLEOTIDE SEQUENCE [LARGE SCALE GENOMIC DNA]</scope>
    <source>
        <strain evidence="9 10">Hon2</strain>
    </source>
</reference>
<feature type="transmembrane region" description="Helical" evidence="7">
    <location>
        <begin position="134"/>
        <end position="157"/>
    </location>
</feature>
<dbReference type="GO" id="GO:0005886">
    <property type="term" value="C:plasma membrane"/>
    <property type="evidence" value="ECO:0007669"/>
    <property type="project" value="UniProtKB-SubCell"/>
</dbReference>
<feature type="transmembrane region" description="Helical" evidence="7">
    <location>
        <begin position="401"/>
        <end position="422"/>
    </location>
</feature>
<evidence type="ECO:0000259" key="8">
    <source>
        <dbReference type="PROSITE" id="PS50850"/>
    </source>
</evidence>
<feature type="transmembrane region" description="Helical" evidence="7">
    <location>
        <begin position="264"/>
        <end position="289"/>
    </location>
</feature>
<dbReference type="GO" id="GO:0022857">
    <property type="term" value="F:transmembrane transporter activity"/>
    <property type="evidence" value="ECO:0007669"/>
    <property type="project" value="InterPro"/>
</dbReference>
<comment type="subcellular location">
    <subcellularLocation>
        <location evidence="1">Cell membrane</location>
        <topology evidence="1">Multi-pass membrane protein</topology>
    </subcellularLocation>
</comment>
<organism evidence="9 10">
    <name type="scientific">Bombilactobacillus mellis</name>
    <dbReference type="NCBI Taxonomy" id="1218508"/>
    <lineage>
        <taxon>Bacteria</taxon>
        <taxon>Bacillati</taxon>
        <taxon>Bacillota</taxon>
        <taxon>Bacilli</taxon>
        <taxon>Lactobacillales</taxon>
        <taxon>Lactobacillaceae</taxon>
        <taxon>Bombilactobacillus</taxon>
    </lineage>
</organism>
<dbReference type="PROSITE" id="PS50850">
    <property type="entry name" value="MFS"/>
    <property type="match status" value="1"/>
</dbReference>
<feature type="transmembrane region" description="Helical" evidence="7">
    <location>
        <begin position="329"/>
        <end position="350"/>
    </location>
</feature>
<name>A0A0F4KSG5_9LACO</name>
<keyword evidence="5 7" id="KW-1133">Transmembrane helix</keyword>
<dbReference type="PANTHER" id="PTHR42718">
    <property type="entry name" value="MAJOR FACILITATOR SUPERFAMILY MULTIDRUG TRANSPORTER MFSC"/>
    <property type="match status" value="1"/>
</dbReference>